<dbReference type="Proteomes" id="UP000012062">
    <property type="component" value="Unassembled WGS sequence"/>
</dbReference>
<dbReference type="EMBL" id="CAUM01000097">
    <property type="protein sequence ID" value="CCV06381.1"/>
    <property type="molecule type" value="Genomic_DNA"/>
</dbReference>
<reference evidence="1 2" key="1">
    <citation type="submission" date="2013-02" db="EMBL/GenBank/DDBJ databases">
        <authorList>
            <person name="Genoscope - CEA"/>
        </authorList>
    </citation>
    <scope>NUCLEOTIDE SEQUENCE [LARGE SCALE GENOMIC DNA]</scope>
    <source>
        <strain evidence="1 2">STM 2683</strain>
    </source>
</reference>
<name>M5F3G8_9HYPH</name>
<dbReference type="STRING" id="1297569.MESS2_310006"/>
<evidence type="ECO:0000313" key="2">
    <source>
        <dbReference type="Proteomes" id="UP000012062"/>
    </source>
</evidence>
<dbReference type="AlphaFoldDB" id="M5F3G8"/>
<protein>
    <submittedName>
        <fullName evidence="1">Uncharacterized protein</fullName>
    </submittedName>
</protein>
<organism evidence="1 2">
    <name type="scientific">Mesorhizobium metallidurans STM 2683</name>
    <dbReference type="NCBI Taxonomy" id="1297569"/>
    <lineage>
        <taxon>Bacteria</taxon>
        <taxon>Pseudomonadati</taxon>
        <taxon>Pseudomonadota</taxon>
        <taxon>Alphaproteobacteria</taxon>
        <taxon>Hyphomicrobiales</taxon>
        <taxon>Phyllobacteriaceae</taxon>
        <taxon>Mesorhizobium</taxon>
    </lineage>
</organism>
<proteinExistence type="predicted"/>
<accession>M5F3G8</accession>
<keyword evidence="2" id="KW-1185">Reference proteome</keyword>
<gene>
    <name evidence="1" type="ORF">MESS2_310006</name>
</gene>
<sequence>MRRSRGLMGVCLSEDTWNYVIFNRRIVQDYVHDCHWRRRHHRRLFHRHCLRLVGSDIPEHRGVSFVFTDKYRVDREHGADDFWSAHRLLCHCRAAGHCSHRTQLPPKARIVASQCWALIELGFAALRIRLLNLVLSNCEWNRGEVGTVFRQPFDLLAETAASAAAAQARGDVSLTRHPIWLGNLDSNQD</sequence>
<comment type="caution">
    <text evidence="1">The sequence shown here is derived from an EMBL/GenBank/DDBJ whole genome shotgun (WGS) entry which is preliminary data.</text>
</comment>
<evidence type="ECO:0000313" key="1">
    <source>
        <dbReference type="EMBL" id="CCV06381.1"/>
    </source>
</evidence>